<dbReference type="Proteomes" id="UP000034207">
    <property type="component" value="Unassembled WGS sequence"/>
</dbReference>
<dbReference type="GO" id="GO:0006412">
    <property type="term" value="P:translation"/>
    <property type="evidence" value="ECO:0007669"/>
    <property type="project" value="UniProtKB-UniRule"/>
</dbReference>
<name>A0A0G0LUD1_UNCC2</name>
<dbReference type="HAMAP" id="MF_00374">
    <property type="entry name" value="Ribosomal_uL29"/>
    <property type="match status" value="1"/>
</dbReference>
<dbReference type="EMBL" id="LBVV01000009">
    <property type="protein sequence ID" value="KKQ94607.1"/>
    <property type="molecule type" value="Genomic_DNA"/>
</dbReference>
<dbReference type="InterPro" id="IPR050063">
    <property type="entry name" value="Ribosomal_protein_uL29"/>
</dbReference>
<keyword evidence="3 5" id="KW-0687">Ribonucleoprotein</keyword>
<dbReference type="Gene3D" id="1.10.287.310">
    <property type="match status" value="1"/>
</dbReference>
<dbReference type="PANTHER" id="PTHR10916:SF0">
    <property type="entry name" value="LARGE RIBOSOMAL SUBUNIT PROTEIN UL29C"/>
    <property type="match status" value="1"/>
</dbReference>
<evidence type="ECO:0000313" key="7">
    <source>
        <dbReference type="Proteomes" id="UP000034207"/>
    </source>
</evidence>
<dbReference type="GO" id="GO:0003735">
    <property type="term" value="F:structural constituent of ribosome"/>
    <property type="evidence" value="ECO:0007669"/>
    <property type="project" value="InterPro"/>
</dbReference>
<keyword evidence="2 5" id="KW-0689">Ribosomal protein</keyword>
<comment type="similarity">
    <text evidence="1 5">Belongs to the universal ribosomal protein uL29 family.</text>
</comment>
<dbReference type="PANTHER" id="PTHR10916">
    <property type="entry name" value="60S RIBOSOMAL PROTEIN L35/50S RIBOSOMAL PROTEIN L29"/>
    <property type="match status" value="1"/>
</dbReference>
<dbReference type="AlphaFoldDB" id="A0A0G0LUD1"/>
<sequence>MKYKEFIAKNDKQLTKDLADALKNLRELRFGIATREVKNTKAIVNVRKDIARILTLRREREIAKVLSEESKNES</sequence>
<evidence type="ECO:0000256" key="4">
    <source>
        <dbReference type="ARBA" id="ARBA00035204"/>
    </source>
</evidence>
<dbReference type="InterPro" id="IPR036049">
    <property type="entry name" value="Ribosomal_uL29_sf"/>
</dbReference>
<protein>
    <recommendedName>
        <fullName evidence="4 5">Large ribosomal subunit protein uL29</fullName>
    </recommendedName>
</protein>
<proteinExistence type="inferred from homology"/>
<evidence type="ECO:0000256" key="2">
    <source>
        <dbReference type="ARBA" id="ARBA00022980"/>
    </source>
</evidence>
<dbReference type="GO" id="GO:0022625">
    <property type="term" value="C:cytosolic large ribosomal subunit"/>
    <property type="evidence" value="ECO:0007669"/>
    <property type="project" value="TreeGrafter"/>
</dbReference>
<dbReference type="Pfam" id="PF00831">
    <property type="entry name" value="Ribosomal_L29"/>
    <property type="match status" value="1"/>
</dbReference>
<dbReference type="SUPFAM" id="SSF46561">
    <property type="entry name" value="Ribosomal protein L29 (L29p)"/>
    <property type="match status" value="1"/>
</dbReference>
<dbReference type="NCBIfam" id="TIGR00012">
    <property type="entry name" value="L29"/>
    <property type="match status" value="1"/>
</dbReference>
<evidence type="ECO:0000313" key="6">
    <source>
        <dbReference type="EMBL" id="KKQ94607.1"/>
    </source>
</evidence>
<organism evidence="6 7">
    <name type="scientific">candidate division CPR2 bacterium GW2011_GWC2_39_10</name>
    <dbReference type="NCBI Taxonomy" id="1618345"/>
    <lineage>
        <taxon>Bacteria</taxon>
        <taxon>Bacteria division CPR2</taxon>
    </lineage>
</organism>
<dbReference type="InterPro" id="IPR001854">
    <property type="entry name" value="Ribosomal_uL29"/>
</dbReference>
<reference evidence="6 7" key="1">
    <citation type="journal article" date="2015" name="Nature">
        <title>rRNA introns, odd ribosomes, and small enigmatic genomes across a large radiation of phyla.</title>
        <authorList>
            <person name="Brown C.T."/>
            <person name="Hug L.A."/>
            <person name="Thomas B.C."/>
            <person name="Sharon I."/>
            <person name="Castelle C.J."/>
            <person name="Singh A."/>
            <person name="Wilkins M.J."/>
            <person name="Williams K.H."/>
            <person name="Banfield J.F."/>
        </authorList>
    </citation>
    <scope>NUCLEOTIDE SEQUENCE [LARGE SCALE GENOMIC DNA]</scope>
</reference>
<evidence type="ECO:0000256" key="3">
    <source>
        <dbReference type="ARBA" id="ARBA00023274"/>
    </source>
</evidence>
<evidence type="ECO:0000256" key="1">
    <source>
        <dbReference type="ARBA" id="ARBA00009254"/>
    </source>
</evidence>
<evidence type="ECO:0000256" key="5">
    <source>
        <dbReference type="HAMAP-Rule" id="MF_00374"/>
    </source>
</evidence>
<gene>
    <name evidence="5" type="primary">rpmC</name>
    <name evidence="6" type="ORF">UT18_C0009G0018</name>
</gene>
<accession>A0A0G0LUD1</accession>
<comment type="caution">
    <text evidence="6">The sequence shown here is derived from an EMBL/GenBank/DDBJ whole genome shotgun (WGS) entry which is preliminary data.</text>
</comment>
<dbReference type="STRING" id="1618345.UT18_C0009G0018"/>